<evidence type="ECO:0000256" key="17">
    <source>
        <dbReference type="SAM" id="SignalP"/>
    </source>
</evidence>
<dbReference type="InterPro" id="IPR001564">
    <property type="entry name" value="Nucleoside_diP_kinase"/>
</dbReference>
<feature type="binding site" evidence="13 14">
    <location>
        <position position="117"/>
    </location>
    <ligand>
        <name>ATP</name>
        <dbReference type="ChEBI" id="CHEBI:30616"/>
    </ligand>
</feature>
<keyword evidence="5 13" id="KW-0597">Phosphoprotein</keyword>
<dbReference type="EC" id="2.7.4.6" evidence="2 13"/>
<organism evidence="19 20">
    <name type="scientific">Candidatus Criblamydia sequanensis CRIB-18</name>
    <dbReference type="NCBI Taxonomy" id="1437425"/>
    <lineage>
        <taxon>Bacteria</taxon>
        <taxon>Pseudomonadati</taxon>
        <taxon>Chlamydiota</taxon>
        <taxon>Chlamydiia</taxon>
        <taxon>Parachlamydiales</taxon>
        <taxon>Candidatus Criblamydiaceae</taxon>
        <taxon>Candidatus Criblamydia</taxon>
    </lineage>
</organism>
<dbReference type="PROSITE" id="PS00469">
    <property type="entry name" value="NDPK"/>
    <property type="match status" value="1"/>
</dbReference>
<dbReference type="PROSITE" id="PS51374">
    <property type="entry name" value="NDPK_LIKE"/>
    <property type="match status" value="1"/>
</dbReference>
<keyword evidence="11 13" id="KW-0460">Magnesium</keyword>
<dbReference type="GO" id="GO:0046872">
    <property type="term" value="F:metal ion binding"/>
    <property type="evidence" value="ECO:0007669"/>
    <property type="project" value="UniProtKB-KW"/>
</dbReference>
<dbReference type="SUPFAM" id="SSF54919">
    <property type="entry name" value="Nucleoside diphosphate kinase, NDK"/>
    <property type="match status" value="1"/>
</dbReference>
<evidence type="ECO:0000256" key="2">
    <source>
        <dbReference type="ARBA" id="ARBA00012966"/>
    </source>
</evidence>
<dbReference type="GO" id="GO:0006228">
    <property type="term" value="P:UTP biosynthetic process"/>
    <property type="evidence" value="ECO:0007669"/>
    <property type="project" value="UniProtKB-UniRule"/>
</dbReference>
<name>A0A090DVK5_9BACT</name>
<comment type="subcellular location">
    <subcellularLocation>
        <location evidence="13">Cytoplasm</location>
    </subcellularLocation>
</comment>
<evidence type="ECO:0000256" key="4">
    <source>
        <dbReference type="ARBA" id="ARBA00022490"/>
    </source>
</evidence>
<evidence type="ECO:0000256" key="3">
    <source>
        <dbReference type="ARBA" id="ARBA00017632"/>
    </source>
</evidence>
<feature type="binding site" evidence="13 14">
    <location>
        <position position="89"/>
    </location>
    <ligand>
        <name>ATP</name>
        <dbReference type="ChEBI" id="CHEBI:30616"/>
    </ligand>
</feature>
<keyword evidence="4 13" id="KW-0963">Cytoplasm</keyword>
<evidence type="ECO:0000256" key="6">
    <source>
        <dbReference type="ARBA" id="ARBA00022679"/>
    </source>
</evidence>
<dbReference type="AlphaFoldDB" id="A0A090DVK5"/>
<evidence type="ECO:0000256" key="15">
    <source>
        <dbReference type="RuleBase" id="RU004011"/>
    </source>
</evidence>
<accession>A0A090DVK5</accession>
<evidence type="ECO:0000256" key="12">
    <source>
        <dbReference type="ARBA" id="ARBA00023080"/>
    </source>
</evidence>
<comment type="subunit">
    <text evidence="13">Homotetramer.</text>
</comment>
<dbReference type="CDD" id="cd04413">
    <property type="entry name" value="NDPk_I"/>
    <property type="match status" value="1"/>
</dbReference>
<dbReference type="EMBL" id="CCEJ010000001">
    <property type="protein sequence ID" value="CDR33014.1"/>
    <property type="molecule type" value="Genomic_DNA"/>
</dbReference>
<keyword evidence="10 13" id="KW-0067">ATP-binding</keyword>
<comment type="caution">
    <text evidence="19">The sequence shown here is derived from an EMBL/GenBank/DDBJ whole genome shotgun (WGS) entry which is preliminary data.</text>
</comment>
<evidence type="ECO:0000313" key="20">
    <source>
        <dbReference type="Proteomes" id="UP000031552"/>
    </source>
</evidence>
<dbReference type="PANTHER" id="PTHR46161:SF3">
    <property type="entry name" value="NUCLEOSIDE DIPHOSPHATE KINASE DDB_G0292928-RELATED"/>
    <property type="match status" value="1"/>
</dbReference>
<comment type="catalytic activity">
    <reaction evidence="13">
        <text>a ribonucleoside 5'-diphosphate + ATP = a ribonucleoside 5'-triphosphate + ADP</text>
        <dbReference type="Rhea" id="RHEA:18113"/>
        <dbReference type="ChEBI" id="CHEBI:30616"/>
        <dbReference type="ChEBI" id="CHEBI:57930"/>
        <dbReference type="ChEBI" id="CHEBI:61557"/>
        <dbReference type="ChEBI" id="CHEBI:456216"/>
        <dbReference type="EC" id="2.7.4.6"/>
    </reaction>
</comment>
<dbReference type="PROSITE" id="PS51257">
    <property type="entry name" value="PROKAR_LIPOPROTEIN"/>
    <property type="match status" value="1"/>
</dbReference>
<keyword evidence="6 13" id="KW-0808">Transferase</keyword>
<dbReference type="InterPro" id="IPR036850">
    <property type="entry name" value="NDK-like_dom_sf"/>
</dbReference>
<dbReference type="GO" id="GO:0004550">
    <property type="term" value="F:nucleoside diphosphate kinase activity"/>
    <property type="evidence" value="ECO:0007669"/>
    <property type="project" value="UniProtKB-UniRule"/>
</dbReference>
<evidence type="ECO:0000256" key="16">
    <source>
        <dbReference type="RuleBase" id="RU004013"/>
    </source>
</evidence>
<dbReference type="eggNOG" id="COG0105">
    <property type="taxonomic scope" value="Bacteria"/>
</dbReference>
<evidence type="ECO:0000256" key="1">
    <source>
        <dbReference type="ARBA" id="ARBA00008142"/>
    </source>
</evidence>
<evidence type="ECO:0000256" key="14">
    <source>
        <dbReference type="PROSITE-ProRule" id="PRU00706"/>
    </source>
</evidence>
<proteinExistence type="inferred from homology"/>
<evidence type="ECO:0000313" key="19">
    <source>
        <dbReference type="EMBL" id="CDR33014.1"/>
    </source>
</evidence>
<dbReference type="InterPro" id="IPR034907">
    <property type="entry name" value="NDK-like_dom"/>
</dbReference>
<evidence type="ECO:0000256" key="10">
    <source>
        <dbReference type="ARBA" id="ARBA00022840"/>
    </source>
</evidence>
<dbReference type="GO" id="GO:0005737">
    <property type="term" value="C:cytoplasm"/>
    <property type="evidence" value="ECO:0007669"/>
    <property type="project" value="UniProtKB-SubCell"/>
</dbReference>
<dbReference type="HAMAP" id="MF_00451">
    <property type="entry name" value="NDP_kinase"/>
    <property type="match status" value="1"/>
</dbReference>
<comment type="function">
    <text evidence="13">Major role in the synthesis of nucleoside triphosphates other than ATP. The ATP gamma phosphate is transferred to the NDP beta phosphate via a ping-pong mechanism, using a phosphorylated active-site intermediate.</text>
</comment>
<keyword evidence="20" id="KW-1185">Reference proteome</keyword>
<reference evidence="19" key="1">
    <citation type="submission" date="2013-12" db="EMBL/GenBank/DDBJ databases">
        <authorList>
            <person name="Linke B."/>
        </authorList>
    </citation>
    <scope>NUCLEOTIDE SEQUENCE [LARGE SCALE GENOMIC DNA]</scope>
    <source>
        <strain evidence="19">CRIB-18</strain>
    </source>
</reference>
<keyword evidence="12 13" id="KW-0546">Nucleotide metabolism</keyword>
<dbReference type="Proteomes" id="UP000031552">
    <property type="component" value="Unassembled WGS sequence"/>
</dbReference>
<dbReference type="STRING" id="1437425.CSEC_0175"/>
<evidence type="ECO:0000256" key="11">
    <source>
        <dbReference type="ARBA" id="ARBA00022842"/>
    </source>
</evidence>
<feature type="binding site" evidence="13 14">
    <location>
        <position position="144"/>
    </location>
    <ligand>
        <name>ATP</name>
        <dbReference type="ChEBI" id="CHEBI:30616"/>
    </ligand>
</feature>
<evidence type="ECO:0000256" key="5">
    <source>
        <dbReference type="ARBA" id="ARBA00022553"/>
    </source>
</evidence>
<reference evidence="19" key="2">
    <citation type="submission" date="2014-09" db="EMBL/GenBank/DDBJ databases">
        <title>Criblamydia sequanensis harbors a mega-plasmid encoding arsenite resistance.</title>
        <authorList>
            <person name="Bertelli C."/>
            <person name="Goesmann A."/>
            <person name="Greub G."/>
        </authorList>
    </citation>
    <scope>NUCLEOTIDE SEQUENCE [LARGE SCALE GENOMIC DNA]</scope>
    <source>
        <strain evidence="19">CRIB-18</strain>
    </source>
</reference>
<feature type="active site" description="Pros-phosphohistidine intermediate" evidence="13 14">
    <location>
        <position position="147"/>
    </location>
</feature>
<feature type="binding site" evidence="13 14">
    <location>
        <position position="123"/>
    </location>
    <ligand>
        <name>ATP</name>
        <dbReference type="ChEBI" id="CHEBI:30616"/>
    </ligand>
</feature>
<sequence>MIRALSIALSLSLVMLTAACSKETEKKSIAKNKEITLSIIKPDAVSRNVAGQILAKLENSGLRVSAIKMKKLTPKEAEEFYKVHEGKPFYKDLVAFMSSGPVIAIALEGDNAVAKNRTIMGATDPSKSQPGTIRRDFAESVTRNAVHGSDSVENAETELLFFFEPSELQERF</sequence>
<evidence type="ECO:0000256" key="9">
    <source>
        <dbReference type="ARBA" id="ARBA00022777"/>
    </source>
</evidence>
<dbReference type="PANTHER" id="PTHR46161">
    <property type="entry name" value="NUCLEOSIDE DIPHOSPHATE KINASE"/>
    <property type="match status" value="1"/>
</dbReference>
<feature type="chain" id="PRO_5001854361" description="Nucleoside diphosphate kinase" evidence="17">
    <location>
        <begin position="22"/>
        <end position="172"/>
    </location>
</feature>
<comment type="similarity">
    <text evidence="1 13 14 15">Belongs to the NDK family.</text>
</comment>
<dbReference type="GO" id="GO:0005524">
    <property type="term" value="F:ATP binding"/>
    <property type="evidence" value="ECO:0007669"/>
    <property type="project" value="UniProtKB-UniRule"/>
</dbReference>
<feature type="signal peptide" evidence="17">
    <location>
        <begin position="1"/>
        <end position="21"/>
    </location>
</feature>
<dbReference type="Pfam" id="PF00334">
    <property type="entry name" value="NDK"/>
    <property type="match status" value="1"/>
</dbReference>
<dbReference type="GO" id="GO:0006241">
    <property type="term" value="P:CTP biosynthetic process"/>
    <property type="evidence" value="ECO:0007669"/>
    <property type="project" value="UniProtKB-UniRule"/>
</dbReference>
<evidence type="ECO:0000256" key="7">
    <source>
        <dbReference type="ARBA" id="ARBA00022723"/>
    </source>
</evidence>
<dbReference type="SMART" id="SM00562">
    <property type="entry name" value="NDK"/>
    <property type="match status" value="1"/>
</dbReference>
<gene>
    <name evidence="19" type="primary">ndk1</name>
    <name evidence="13" type="synonym">ndk</name>
    <name evidence="19" type="ORF">CSEC_0175</name>
</gene>
<comment type="cofactor">
    <cofactor evidence="13">
        <name>Mg(2+)</name>
        <dbReference type="ChEBI" id="CHEBI:18420"/>
    </cofactor>
</comment>
<dbReference type="GO" id="GO:0006183">
    <property type="term" value="P:GTP biosynthetic process"/>
    <property type="evidence" value="ECO:0007669"/>
    <property type="project" value="UniProtKB-UniRule"/>
</dbReference>
<keyword evidence="7 13" id="KW-0479">Metal-binding</keyword>
<protein>
    <recommendedName>
        <fullName evidence="3 13">Nucleoside diphosphate kinase</fullName>
        <shortName evidence="13">NDK</shortName>
        <shortName evidence="13">NDP kinase</shortName>
        <ecNumber evidence="2 13">2.7.4.6</ecNumber>
    </recommendedName>
    <alternativeName>
        <fullName evidence="13">Nucleoside-2-P kinase</fullName>
    </alternativeName>
</protein>
<evidence type="ECO:0000259" key="18">
    <source>
        <dbReference type="SMART" id="SM00562"/>
    </source>
</evidence>
<keyword evidence="9 13" id="KW-0418">Kinase</keyword>
<dbReference type="InterPro" id="IPR023005">
    <property type="entry name" value="Nucleoside_diP_kinase_AS"/>
</dbReference>
<keyword evidence="8 13" id="KW-0547">Nucleotide-binding</keyword>
<comment type="catalytic activity">
    <reaction evidence="13 16">
        <text>a 2'-deoxyribonucleoside 5'-diphosphate + ATP = a 2'-deoxyribonucleoside 5'-triphosphate + ADP</text>
        <dbReference type="Rhea" id="RHEA:44640"/>
        <dbReference type="ChEBI" id="CHEBI:30616"/>
        <dbReference type="ChEBI" id="CHEBI:61560"/>
        <dbReference type="ChEBI" id="CHEBI:73316"/>
        <dbReference type="ChEBI" id="CHEBI:456216"/>
        <dbReference type="EC" id="2.7.4.6"/>
    </reaction>
</comment>
<feature type="domain" description="Nucleoside diphosphate kinase-like" evidence="18">
    <location>
        <begin position="33"/>
        <end position="170"/>
    </location>
</feature>
<dbReference type="Gene3D" id="3.30.70.141">
    <property type="entry name" value="Nucleoside diphosphate kinase-like domain"/>
    <property type="match status" value="1"/>
</dbReference>
<dbReference type="FunFam" id="3.30.70.141:FF:000003">
    <property type="entry name" value="Nucleoside diphosphate kinase"/>
    <property type="match status" value="1"/>
</dbReference>
<dbReference type="PRINTS" id="PR01243">
    <property type="entry name" value="NUCDPKINASE"/>
</dbReference>
<dbReference type="NCBIfam" id="NF001908">
    <property type="entry name" value="PRK00668.1"/>
    <property type="match status" value="1"/>
</dbReference>
<evidence type="ECO:0000256" key="8">
    <source>
        <dbReference type="ARBA" id="ARBA00022741"/>
    </source>
</evidence>
<feature type="binding site" evidence="13 14">
    <location>
        <position position="134"/>
    </location>
    <ligand>
        <name>ATP</name>
        <dbReference type="ChEBI" id="CHEBI:30616"/>
    </ligand>
</feature>
<feature type="binding site" evidence="13 14">
    <location>
        <position position="41"/>
    </location>
    <ligand>
        <name>ATP</name>
        <dbReference type="ChEBI" id="CHEBI:30616"/>
    </ligand>
</feature>
<evidence type="ECO:0000256" key="13">
    <source>
        <dbReference type="HAMAP-Rule" id="MF_00451"/>
    </source>
</evidence>
<keyword evidence="17" id="KW-0732">Signal</keyword>